<dbReference type="CDD" id="cd17470">
    <property type="entry name" value="T3SS_Flik_C"/>
    <property type="match status" value="1"/>
</dbReference>
<feature type="compositionally biased region" description="Basic and acidic residues" evidence="1">
    <location>
        <begin position="465"/>
        <end position="476"/>
    </location>
</feature>
<evidence type="ECO:0000256" key="1">
    <source>
        <dbReference type="SAM" id="MobiDB-lite"/>
    </source>
</evidence>
<evidence type="ECO:0000313" key="3">
    <source>
        <dbReference type="EMBL" id="MYL70978.1"/>
    </source>
</evidence>
<dbReference type="RefSeq" id="WP_160913201.1">
    <property type="nucleotide sequence ID" value="NZ_WMFA01000002.1"/>
</dbReference>
<dbReference type="Proteomes" id="UP000450457">
    <property type="component" value="Unassembled WGS sequence"/>
</dbReference>
<evidence type="ECO:0000313" key="4">
    <source>
        <dbReference type="Proteomes" id="UP000450457"/>
    </source>
</evidence>
<comment type="caution">
    <text evidence="3">The sequence shown here is derived from an EMBL/GenBank/DDBJ whole genome shotgun (WGS) entry which is preliminary data.</text>
</comment>
<evidence type="ECO:0000259" key="2">
    <source>
        <dbReference type="Pfam" id="PF02120"/>
    </source>
</evidence>
<dbReference type="GeneID" id="78007119"/>
<dbReference type="OrthoDB" id="2968951at2"/>
<accession>A0A845FAZ1</accession>
<name>A0A845FAZ1_9BACI</name>
<dbReference type="InterPro" id="IPR038610">
    <property type="entry name" value="FliK-like_C_sf"/>
</dbReference>
<dbReference type="Pfam" id="PF02120">
    <property type="entry name" value="Flg_hook"/>
    <property type="match status" value="1"/>
</dbReference>
<dbReference type="Gene3D" id="3.30.750.140">
    <property type="match status" value="1"/>
</dbReference>
<feature type="compositionally biased region" description="Basic and acidic residues" evidence="1">
    <location>
        <begin position="432"/>
        <end position="452"/>
    </location>
</feature>
<organism evidence="3 4">
    <name type="scientific">Halobacillus litoralis</name>
    <dbReference type="NCBI Taxonomy" id="45668"/>
    <lineage>
        <taxon>Bacteria</taxon>
        <taxon>Bacillati</taxon>
        <taxon>Bacillota</taxon>
        <taxon>Bacilli</taxon>
        <taxon>Bacillales</taxon>
        <taxon>Bacillaceae</taxon>
        <taxon>Halobacillus</taxon>
    </lineage>
</organism>
<dbReference type="EMBL" id="WMFA01000002">
    <property type="protein sequence ID" value="MYL70978.1"/>
    <property type="molecule type" value="Genomic_DNA"/>
</dbReference>
<feature type="compositionally biased region" description="Acidic residues" evidence="1">
    <location>
        <begin position="453"/>
        <end position="464"/>
    </location>
</feature>
<feature type="domain" description="Flagellar hook-length control protein-like C-terminal" evidence="2">
    <location>
        <begin position="355"/>
        <end position="428"/>
    </location>
</feature>
<protein>
    <recommendedName>
        <fullName evidence="2">Flagellar hook-length control protein-like C-terminal domain-containing protein</fullName>
    </recommendedName>
</protein>
<gene>
    <name evidence="3" type="ORF">GLW00_08945</name>
</gene>
<reference evidence="3 4" key="1">
    <citation type="submission" date="2019-11" db="EMBL/GenBank/DDBJ databases">
        <title>Genome sequences of 17 halophilic strains isolated from different environments.</title>
        <authorList>
            <person name="Furrow R.E."/>
        </authorList>
    </citation>
    <scope>NUCLEOTIDE SEQUENCE [LARGE SCALE GENOMIC DNA]</scope>
    <source>
        <strain evidence="3 4">SL-4</strain>
    </source>
</reference>
<dbReference type="InterPro" id="IPR021136">
    <property type="entry name" value="Flagellar_hook_control-like_C"/>
</dbReference>
<sequence length="476" mass="54018">MNTALMTLSGPSHKKVMNSIMKKEEEGATEEVLFGSILLDLQGRTTVSIPEESNLKETKEKFMELFNKIEAMISNLIEQGEWSDGQGAYWNETIRNAKGAVSEGLFSKIISPMEELGQQLIAEEPLADLSEQTQELAGTFKELALLLKTVTTKSESSLQHLTPLFTGEEVVSASNPDHIEKNLHKTWQEMKSIIQTFHEKDPSPQASHKAGKEMKELLQKFMHLVESLPNHKSTGQGVLERITQEGTLQERQVFSKLIHMYQNRTDVPKTYHQQTPLTGKDIVKWVKQAMGEDLQQEPKLQAPKYQPLSNNVTMPMTKVEQHVIHMNQNQESASSQKQMIQQLEKIIQSSRLLTNPKGSMEMLIKLKPGNLGDLTVKFAQVNGEMAVKILVTSQAAKEMLEGNKTQLRHMFSPQQVVIEKVESSALQQQLHEQMDSSSKDREQPNDHNQHVEEQDDMEMTENEELSFHEILMNEKV</sequence>
<feature type="region of interest" description="Disordered" evidence="1">
    <location>
        <begin position="424"/>
        <end position="476"/>
    </location>
</feature>
<dbReference type="AlphaFoldDB" id="A0A845FAZ1"/>
<proteinExistence type="predicted"/>